<gene>
    <name evidence="1" type="ORF">BGZ70_005515</name>
</gene>
<organism evidence="1 2">
    <name type="scientific">Mortierella alpina</name>
    <name type="common">Oleaginous fungus</name>
    <name type="synonym">Mortierella renispora</name>
    <dbReference type="NCBI Taxonomy" id="64518"/>
    <lineage>
        <taxon>Eukaryota</taxon>
        <taxon>Fungi</taxon>
        <taxon>Fungi incertae sedis</taxon>
        <taxon>Mucoromycota</taxon>
        <taxon>Mortierellomycotina</taxon>
        <taxon>Mortierellomycetes</taxon>
        <taxon>Mortierellales</taxon>
        <taxon>Mortierellaceae</taxon>
        <taxon>Mortierella</taxon>
    </lineage>
</organism>
<comment type="caution">
    <text evidence="1">The sequence shown here is derived from an EMBL/GenBank/DDBJ whole genome shotgun (WGS) entry which is preliminary data.</text>
</comment>
<reference evidence="1" key="1">
    <citation type="journal article" date="2020" name="Fungal Divers.">
        <title>Resolving the Mortierellaceae phylogeny through synthesis of multi-gene phylogenetics and phylogenomics.</title>
        <authorList>
            <person name="Vandepol N."/>
            <person name="Liber J."/>
            <person name="Desiro A."/>
            <person name="Na H."/>
            <person name="Kennedy M."/>
            <person name="Barry K."/>
            <person name="Grigoriev I.V."/>
            <person name="Miller A.N."/>
            <person name="O'Donnell K."/>
            <person name="Stajich J.E."/>
            <person name="Bonito G."/>
        </authorList>
    </citation>
    <scope>NUCLEOTIDE SEQUENCE</scope>
    <source>
        <strain evidence="1">CK1249</strain>
    </source>
</reference>
<dbReference type="EMBL" id="JAAAHY010002941">
    <property type="protein sequence ID" value="KAF9943722.1"/>
    <property type="molecule type" value="Genomic_DNA"/>
</dbReference>
<proteinExistence type="predicted"/>
<accession>A0A9P6IPF9</accession>
<protein>
    <submittedName>
        <fullName evidence="1">Uncharacterized protein</fullName>
    </submittedName>
</protein>
<dbReference type="Proteomes" id="UP000738359">
    <property type="component" value="Unassembled WGS sequence"/>
</dbReference>
<feature type="non-terminal residue" evidence="1">
    <location>
        <position position="74"/>
    </location>
</feature>
<feature type="non-terminal residue" evidence="1">
    <location>
        <position position="1"/>
    </location>
</feature>
<evidence type="ECO:0000313" key="2">
    <source>
        <dbReference type="Proteomes" id="UP000738359"/>
    </source>
</evidence>
<keyword evidence="2" id="KW-1185">Reference proteome</keyword>
<name>A0A9P6IPF9_MORAP</name>
<sequence length="74" mass="8751">PFVMVDAYLADKRILHKNTEKMTFENFIRLFLKGQQTVVVPAATIEQGQQYVDVKSKFKELCENRTQRQFATRR</sequence>
<dbReference type="AlphaFoldDB" id="A0A9P6IPF9"/>
<evidence type="ECO:0000313" key="1">
    <source>
        <dbReference type="EMBL" id="KAF9943722.1"/>
    </source>
</evidence>